<keyword evidence="2" id="KW-1185">Reference proteome</keyword>
<dbReference type="OrthoDB" id="2669721at2759"/>
<dbReference type="PANTHER" id="PTHR46579">
    <property type="entry name" value="F5/8 TYPE C DOMAIN-CONTAINING PROTEIN-RELATED"/>
    <property type="match status" value="1"/>
</dbReference>
<name>A0A8K0UFZ3_9AGAR</name>
<reference evidence="1" key="1">
    <citation type="journal article" date="2021" name="New Phytol.">
        <title>Evolutionary innovations through gain and loss of genes in the ectomycorrhizal Boletales.</title>
        <authorList>
            <person name="Wu G."/>
            <person name="Miyauchi S."/>
            <person name="Morin E."/>
            <person name="Kuo A."/>
            <person name="Drula E."/>
            <person name="Varga T."/>
            <person name="Kohler A."/>
            <person name="Feng B."/>
            <person name="Cao Y."/>
            <person name="Lipzen A."/>
            <person name="Daum C."/>
            <person name="Hundley H."/>
            <person name="Pangilinan J."/>
            <person name="Johnson J."/>
            <person name="Barry K."/>
            <person name="LaButti K."/>
            <person name="Ng V."/>
            <person name="Ahrendt S."/>
            <person name="Min B."/>
            <person name="Choi I.G."/>
            <person name="Park H."/>
            <person name="Plett J.M."/>
            <person name="Magnuson J."/>
            <person name="Spatafora J.W."/>
            <person name="Nagy L.G."/>
            <person name="Henrissat B."/>
            <person name="Grigoriev I.V."/>
            <person name="Yang Z.L."/>
            <person name="Xu J."/>
            <person name="Martin F.M."/>
        </authorList>
    </citation>
    <scope>NUCLEOTIDE SEQUENCE</scope>
    <source>
        <strain evidence="1">KKN 215</strain>
    </source>
</reference>
<dbReference type="Proteomes" id="UP000813824">
    <property type="component" value="Unassembled WGS sequence"/>
</dbReference>
<comment type="caution">
    <text evidence="1">The sequence shown here is derived from an EMBL/GenBank/DDBJ whole genome shotgun (WGS) entry which is preliminary data.</text>
</comment>
<accession>A0A8K0UFZ3</accession>
<evidence type="ECO:0000313" key="1">
    <source>
        <dbReference type="EMBL" id="KAH8087197.1"/>
    </source>
</evidence>
<gene>
    <name evidence="1" type="ORF">BXZ70DRAFT_994729</name>
</gene>
<dbReference type="EMBL" id="JAEVFJ010000041">
    <property type="protein sequence ID" value="KAH8087197.1"/>
    <property type="molecule type" value="Genomic_DNA"/>
</dbReference>
<organism evidence="1 2">
    <name type="scientific">Cristinia sonorae</name>
    <dbReference type="NCBI Taxonomy" id="1940300"/>
    <lineage>
        <taxon>Eukaryota</taxon>
        <taxon>Fungi</taxon>
        <taxon>Dikarya</taxon>
        <taxon>Basidiomycota</taxon>
        <taxon>Agaricomycotina</taxon>
        <taxon>Agaricomycetes</taxon>
        <taxon>Agaricomycetidae</taxon>
        <taxon>Agaricales</taxon>
        <taxon>Pleurotineae</taxon>
        <taxon>Stephanosporaceae</taxon>
        <taxon>Cristinia</taxon>
    </lineage>
</organism>
<sequence>MKEGLPIWDASLNRSYLADLFFALGGADSPGMAFINGLVGHLGRYGCRLYCGLPGRRKDGASQYFPAMTKPQGNYNVDGCMHDDLQVNGQPENRHPIPDLYTMNLRKLQGARNMKDYQALRLNTGIVKPTIFSGLPKLRMFKVPTCFCSDLMHLITFNLGELNNTLWRGTLYADKTDPKSTWDWAVLSNPTTWKEHGQMVRDATPYLPGSFDRPPRNPAEKITSGYKAWEYLLYIYGIAPAVIRGVLPQEHYQNFCSLVYAIRILQQRRITAEQLQDAHQHLTQYVEDFERLYYQRRADRLHMVRQSVHLLTHLAPETVRVGPLALTSQWTMETVIGNLGSEIRQPSHPFENLCERATIRTEVNALKAMIPGLEPDMNIFPRGSVDLRDGYVLLAAHDKWFRDIPAAHQRAIKMYLASQGDYWDICLPIQVKKWARLRLPNSQIARSAWKECQKPLESVRMSRNVKLVSHNDHLRLAEVLYYFQMRVNGKPDTFATVVLYSTPDPIILNESRKTVWACRKGEDAEIIVIQAKTISAVVAMPPLPLSPAEKAEINSHMKYKDRYYLIEKPGLDVAWLAGILEGGELSGSSTLEEDT</sequence>
<proteinExistence type="predicted"/>
<dbReference type="PANTHER" id="PTHR46579:SF1">
    <property type="entry name" value="F5_8 TYPE C DOMAIN-CONTAINING PROTEIN"/>
    <property type="match status" value="1"/>
</dbReference>
<dbReference type="AlphaFoldDB" id="A0A8K0UFZ3"/>
<evidence type="ECO:0000313" key="2">
    <source>
        <dbReference type="Proteomes" id="UP000813824"/>
    </source>
</evidence>
<protein>
    <submittedName>
        <fullName evidence="1">Uncharacterized protein</fullName>
    </submittedName>
</protein>